<protein>
    <submittedName>
        <fullName evidence="7">Flagellar hook-associated protein FlgL</fullName>
    </submittedName>
</protein>
<evidence type="ECO:0000259" key="6">
    <source>
        <dbReference type="Pfam" id="PF00700"/>
    </source>
</evidence>
<dbReference type="Pfam" id="PF00700">
    <property type="entry name" value="Flagellin_C"/>
    <property type="match status" value="1"/>
</dbReference>
<evidence type="ECO:0000313" key="8">
    <source>
        <dbReference type="Proteomes" id="UP001157167"/>
    </source>
</evidence>
<comment type="caution">
    <text evidence="7">The sequence shown here is derived from an EMBL/GenBank/DDBJ whole genome shotgun (WGS) entry which is preliminary data.</text>
</comment>
<dbReference type="InterPro" id="IPR046358">
    <property type="entry name" value="Flagellin_C"/>
</dbReference>
<gene>
    <name evidence="7" type="primary">flgL</name>
    <name evidence="7" type="ORF">GCM10007933_25610</name>
</gene>
<dbReference type="Proteomes" id="UP001157167">
    <property type="component" value="Unassembled WGS sequence"/>
</dbReference>
<keyword evidence="7" id="KW-0969">Cilium</keyword>
<evidence type="ECO:0000313" key="7">
    <source>
        <dbReference type="EMBL" id="GLT23099.1"/>
    </source>
</evidence>
<dbReference type="PANTHER" id="PTHR42792">
    <property type="entry name" value="FLAGELLIN"/>
    <property type="match status" value="1"/>
</dbReference>
<comment type="similarity">
    <text evidence="3">Belongs to the bacterial flagellin family.</text>
</comment>
<dbReference type="Gene3D" id="1.20.1330.10">
    <property type="entry name" value="f41 fragment of flagellin, N-terminal domain"/>
    <property type="match status" value="2"/>
</dbReference>
<name>A0ABQ6FCR9_9RHOO</name>
<dbReference type="NCBIfam" id="TIGR02550">
    <property type="entry name" value="flagell_flgL"/>
    <property type="match status" value="1"/>
</dbReference>
<keyword evidence="8" id="KW-1185">Reference proteome</keyword>
<dbReference type="InterPro" id="IPR001029">
    <property type="entry name" value="Flagellin_N"/>
</dbReference>
<proteinExistence type="inferred from homology"/>
<accession>A0ABQ6FCR9</accession>
<evidence type="ECO:0000256" key="3">
    <source>
        <dbReference type="ARBA" id="ARBA00005709"/>
    </source>
</evidence>
<dbReference type="PANTHER" id="PTHR42792:SF1">
    <property type="entry name" value="FLAGELLAR HOOK-ASSOCIATED PROTEIN 3"/>
    <property type="match status" value="1"/>
</dbReference>
<evidence type="ECO:0000259" key="5">
    <source>
        <dbReference type="Pfam" id="PF00669"/>
    </source>
</evidence>
<sequence>MRVTTGMIYDTGVAQMQRQSAQLLDTQQQVSTGRRILRPSDDPVASARALEVSQSKSVNALYTSNQGYAGDALKLVDSKLMAATDIVTYVRTRAVEAGNGTYSNQEHAAIGVDVAQQFDALLGIANSQDSAGDYVFGGYRSNSLPFSGSLAAGVQYQGDQGARTLQISASRELPITTSGDDIFNAIHAAPGSGFALSSAANTGSALVSGLSLAGSYNGHAYAVNVASGPAYSVVDATTGATVPVTSSTSGTSTTLSFGGVTLSLDGAPAAGDSFNVSTVASAFDVLGNFVTSLKSGNASAIAFGNRQAIASMDATQDNISRVQSGVGSRMVEVETQQNIGSDLDLQYNQALSRLEDVDYAEAVSNLTQQKTFLEAAQQSFLKVSNLSLFNYL</sequence>
<comment type="subcellular location">
    <subcellularLocation>
        <location evidence="1">Bacterial flagellum</location>
    </subcellularLocation>
    <subcellularLocation>
        <location evidence="2">Secreted</location>
    </subcellularLocation>
</comment>
<dbReference type="InterPro" id="IPR013384">
    <property type="entry name" value="Flagell_FlgL"/>
</dbReference>
<keyword evidence="4" id="KW-0975">Bacterial flagellum</keyword>
<organism evidence="7 8">
    <name type="scientific">Zoogloea oryzae</name>
    <dbReference type="NCBI Taxonomy" id="310767"/>
    <lineage>
        <taxon>Bacteria</taxon>
        <taxon>Pseudomonadati</taxon>
        <taxon>Pseudomonadota</taxon>
        <taxon>Betaproteobacteria</taxon>
        <taxon>Rhodocyclales</taxon>
        <taxon>Zoogloeaceae</taxon>
        <taxon>Zoogloea</taxon>
    </lineage>
</organism>
<dbReference type="SUPFAM" id="SSF64518">
    <property type="entry name" value="Phase 1 flagellin"/>
    <property type="match status" value="1"/>
</dbReference>
<keyword evidence="7" id="KW-0282">Flagellum</keyword>
<dbReference type="RefSeq" id="WP_284188324.1">
    <property type="nucleotide sequence ID" value="NZ_BSPX01000038.1"/>
</dbReference>
<keyword evidence="7" id="KW-0966">Cell projection</keyword>
<dbReference type="Pfam" id="PF00669">
    <property type="entry name" value="Flagellin_N"/>
    <property type="match status" value="1"/>
</dbReference>
<feature type="domain" description="Flagellin C-terminal" evidence="6">
    <location>
        <begin position="312"/>
        <end position="392"/>
    </location>
</feature>
<reference evidence="8" key="1">
    <citation type="journal article" date="2019" name="Int. J. Syst. Evol. Microbiol.">
        <title>The Global Catalogue of Microorganisms (GCM) 10K type strain sequencing project: providing services to taxonomists for standard genome sequencing and annotation.</title>
        <authorList>
            <consortium name="The Broad Institute Genomics Platform"/>
            <consortium name="The Broad Institute Genome Sequencing Center for Infectious Disease"/>
            <person name="Wu L."/>
            <person name="Ma J."/>
        </authorList>
    </citation>
    <scope>NUCLEOTIDE SEQUENCE [LARGE SCALE GENOMIC DNA]</scope>
    <source>
        <strain evidence="8">NBRC 102407</strain>
    </source>
</reference>
<evidence type="ECO:0000256" key="2">
    <source>
        <dbReference type="ARBA" id="ARBA00004613"/>
    </source>
</evidence>
<evidence type="ECO:0000256" key="4">
    <source>
        <dbReference type="ARBA" id="ARBA00023143"/>
    </source>
</evidence>
<feature type="domain" description="Flagellin N-terminal" evidence="5">
    <location>
        <begin position="13"/>
        <end position="139"/>
    </location>
</feature>
<dbReference type="EMBL" id="BSPX01000038">
    <property type="protein sequence ID" value="GLT23099.1"/>
    <property type="molecule type" value="Genomic_DNA"/>
</dbReference>
<dbReference type="InterPro" id="IPR001492">
    <property type="entry name" value="Flagellin"/>
</dbReference>
<evidence type="ECO:0000256" key="1">
    <source>
        <dbReference type="ARBA" id="ARBA00004365"/>
    </source>
</evidence>